<name>A0ABV7R9P7_9RHOB</name>
<comment type="caution">
    <text evidence="1">The sequence shown here is derived from an EMBL/GenBank/DDBJ whole genome shotgun (WGS) entry which is preliminary data.</text>
</comment>
<dbReference type="Proteomes" id="UP001595721">
    <property type="component" value="Unassembled WGS sequence"/>
</dbReference>
<keyword evidence="2" id="KW-1185">Reference proteome</keyword>
<proteinExistence type="predicted"/>
<evidence type="ECO:0000313" key="1">
    <source>
        <dbReference type="EMBL" id="MFC3530263.1"/>
    </source>
</evidence>
<dbReference type="InterPro" id="IPR022243">
    <property type="entry name" value="DUF3768"/>
</dbReference>
<accession>A0ABV7R9P7</accession>
<dbReference type="Pfam" id="PF12599">
    <property type="entry name" value="DUF3768"/>
    <property type="match status" value="1"/>
</dbReference>
<evidence type="ECO:0000313" key="2">
    <source>
        <dbReference type="Proteomes" id="UP001595721"/>
    </source>
</evidence>
<reference evidence="2" key="1">
    <citation type="journal article" date="2019" name="Int. J. Syst. Evol. Microbiol.">
        <title>The Global Catalogue of Microorganisms (GCM) 10K type strain sequencing project: providing services to taxonomists for standard genome sequencing and annotation.</title>
        <authorList>
            <consortium name="The Broad Institute Genomics Platform"/>
            <consortium name="The Broad Institute Genome Sequencing Center for Infectious Disease"/>
            <person name="Wu L."/>
            <person name="Ma J."/>
        </authorList>
    </citation>
    <scope>NUCLEOTIDE SEQUENCE [LARGE SCALE GENOMIC DNA]</scope>
    <source>
        <strain evidence="2">KCTC 42899</strain>
    </source>
</reference>
<dbReference type="EMBL" id="JBHRXJ010000021">
    <property type="protein sequence ID" value="MFC3530263.1"/>
    <property type="molecule type" value="Genomic_DNA"/>
</dbReference>
<organism evidence="1 2">
    <name type="scientific">Paracoccus mangrovi</name>
    <dbReference type="NCBI Taxonomy" id="1715645"/>
    <lineage>
        <taxon>Bacteria</taxon>
        <taxon>Pseudomonadati</taxon>
        <taxon>Pseudomonadota</taxon>
        <taxon>Alphaproteobacteria</taxon>
        <taxon>Rhodobacterales</taxon>
        <taxon>Paracoccaceae</taxon>
        <taxon>Paracoccus</taxon>
    </lineage>
</organism>
<dbReference type="RefSeq" id="WP_377746473.1">
    <property type="nucleotide sequence ID" value="NZ_JBHRXJ010000021.1"/>
</dbReference>
<gene>
    <name evidence="1" type="ORF">ACFOMH_19000</name>
</gene>
<protein>
    <submittedName>
        <fullName evidence="1">DUF3768 domain-containing protein</fullName>
    </submittedName>
</protein>
<sequence>MPKGMKAQVLVTPGINAKGPAFVSLCLLSISMFKDFSEDNDPWGDRGFAALTVDDTRIYFKIDLYDEACEYGSSEPANLDRTTRVMTVLLPSEY</sequence>